<dbReference type="Proteomes" id="UP000295722">
    <property type="component" value="Unassembled WGS sequence"/>
</dbReference>
<accession>A0A4R5MFF8</accession>
<protein>
    <submittedName>
        <fullName evidence="1">Uncharacterized protein</fullName>
    </submittedName>
</protein>
<name>A0A4R5MFF8_9BURK</name>
<keyword evidence="2" id="KW-1185">Reference proteome</keyword>
<reference evidence="1 2" key="1">
    <citation type="submission" date="2019-03" db="EMBL/GenBank/DDBJ databases">
        <title>Paraburkholderia sp. 4M-K11, isolated from subtropical forest soil.</title>
        <authorList>
            <person name="Gao Z.-H."/>
            <person name="Qiu L.-H."/>
        </authorList>
    </citation>
    <scope>NUCLEOTIDE SEQUENCE [LARGE SCALE GENOMIC DNA]</scope>
    <source>
        <strain evidence="1 2">4M-K11</strain>
    </source>
</reference>
<comment type="caution">
    <text evidence="1">The sequence shown here is derived from an EMBL/GenBank/DDBJ whole genome shotgun (WGS) entry which is preliminary data.</text>
</comment>
<dbReference type="AlphaFoldDB" id="A0A4R5MFF8"/>
<proteinExistence type="predicted"/>
<organism evidence="1 2">
    <name type="scientific">Paraburkholderia silviterrae</name>
    <dbReference type="NCBI Taxonomy" id="2528715"/>
    <lineage>
        <taxon>Bacteria</taxon>
        <taxon>Pseudomonadati</taxon>
        <taxon>Pseudomonadota</taxon>
        <taxon>Betaproteobacteria</taxon>
        <taxon>Burkholderiales</taxon>
        <taxon>Burkholderiaceae</taxon>
        <taxon>Paraburkholderia</taxon>
    </lineage>
</organism>
<evidence type="ECO:0000313" key="2">
    <source>
        <dbReference type="Proteomes" id="UP000295722"/>
    </source>
</evidence>
<gene>
    <name evidence="1" type="ORF">EYW47_05915</name>
</gene>
<dbReference type="OrthoDB" id="9108891at2"/>
<evidence type="ECO:0000313" key="1">
    <source>
        <dbReference type="EMBL" id="TDG25367.1"/>
    </source>
</evidence>
<dbReference type="RefSeq" id="WP_133193930.1">
    <property type="nucleotide sequence ID" value="NZ_JBHUCW010000006.1"/>
</dbReference>
<dbReference type="EMBL" id="SMRP01000002">
    <property type="protein sequence ID" value="TDG25367.1"/>
    <property type="molecule type" value="Genomic_DNA"/>
</dbReference>
<sequence length="381" mass="35849">MTALQTVNLGTAPAGTDGDTVRVAMTKGNSNVAVLNAQSALTSATTITVAQALTAAAHLGKRVNINLASAGTINVPSASTGGADGVIHLRNVGSTVVTLAITTGSGDTLALTKLNPGESALLDTDGVHAWNVLMRGRTNADNEIVNGTLTVANAVAASHALPLGQAQGRLLGVVPFYASGAFNAPQGTTAVRVKCLGGGGAGGGAIATSVGTVSLGAPGTSGAYAEGYFTSGFNGVAVTVGAAGTYGSGVAGGNGGQSSFGSLLVCPGGYGGSVSGQITGAPTGWWIGRGPAASGAGAYVLSGGVAPSPSLAFAMSWGVGGMGGSSPLGAGGGCVNAGVTGGAAVGFGAGGGGTMQVQSAGAVVGGPATPGVVLVECYGSV</sequence>